<evidence type="ECO:0000256" key="1">
    <source>
        <dbReference type="SAM" id="MobiDB-lite"/>
    </source>
</evidence>
<name>A0ABR7LMD0_9ACTN</name>
<dbReference type="InterPro" id="IPR019681">
    <property type="entry name" value="DUF2530"/>
</dbReference>
<comment type="caution">
    <text evidence="3">The sequence shown here is derived from an EMBL/GenBank/DDBJ whole genome shotgun (WGS) entry which is preliminary data.</text>
</comment>
<feature type="region of interest" description="Disordered" evidence="1">
    <location>
        <begin position="76"/>
        <end position="114"/>
    </location>
</feature>
<feature type="transmembrane region" description="Helical" evidence="2">
    <location>
        <begin position="21"/>
        <end position="39"/>
    </location>
</feature>
<gene>
    <name evidence="3" type="ORF">HKK74_09055</name>
</gene>
<evidence type="ECO:0000313" key="3">
    <source>
        <dbReference type="EMBL" id="MBC6465642.1"/>
    </source>
</evidence>
<evidence type="ECO:0000256" key="2">
    <source>
        <dbReference type="SAM" id="Phobius"/>
    </source>
</evidence>
<accession>A0ABR7LMD0</accession>
<dbReference type="Pfam" id="PF10745">
    <property type="entry name" value="DUF2530"/>
    <property type="match status" value="1"/>
</dbReference>
<feature type="compositionally biased region" description="Basic and acidic residues" evidence="1">
    <location>
        <begin position="98"/>
        <end position="114"/>
    </location>
</feature>
<sequence length="114" mass="12493">MARPRRPPPPPLETNDVRLSAAGAAAWAVALVVLLLIGLPEDERWWLWVCVTGMAIGLFGIVYIPRLQRSRTALIASHQRTTAQTDDPDQGRPGSEQPARRETDQADRGDQGTA</sequence>
<proteinExistence type="predicted"/>
<reference evidence="3 4" key="1">
    <citation type="submission" date="2020-06" db="EMBL/GenBank/DDBJ databases">
        <title>Actinomadura xiongansis sp. nov., isolated from soil of Baiyangdian.</title>
        <authorList>
            <person name="Zhang X."/>
        </authorList>
    </citation>
    <scope>NUCLEOTIDE SEQUENCE [LARGE SCALE GENOMIC DNA]</scope>
    <source>
        <strain evidence="3 4">HBUM206468</strain>
    </source>
</reference>
<dbReference type="RefSeq" id="WP_187242659.1">
    <property type="nucleotide sequence ID" value="NZ_BAAAOK010000006.1"/>
</dbReference>
<protein>
    <submittedName>
        <fullName evidence="3">DUF2530 domain-containing protein</fullName>
    </submittedName>
</protein>
<keyword evidence="4" id="KW-1185">Reference proteome</keyword>
<keyword evidence="2" id="KW-0472">Membrane</keyword>
<dbReference type="Proteomes" id="UP000805614">
    <property type="component" value="Unassembled WGS sequence"/>
</dbReference>
<dbReference type="EMBL" id="JABVEC010000005">
    <property type="protein sequence ID" value="MBC6465642.1"/>
    <property type="molecule type" value="Genomic_DNA"/>
</dbReference>
<evidence type="ECO:0000313" key="4">
    <source>
        <dbReference type="Proteomes" id="UP000805614"/>
    </source>
</evidence>
<organism evidence="3 4">
    <name type="scientific">Actinomadura alba</name>
    <dbReference type="NCBI Taxonomy" id="406431"/>
    <lineage>
        <taxon>Bacteria</taxon>
        <taxon>Bacillati</taxon>
        <taxon>Actinomycetota</taxon>
        <taxon>Actinomycetes</taxon>
        <taxon>Streptosporangiales</taxon>
        <taxon>Thermomonosporaceae</taxon>
        <taxon>Actinomadura</taxon>
    </lineage>
</organism>
<feature type="transmembrane region" description="Helical" evidence="2">
    <location>
        <begin position="45"/>
        <end position="64"/>
    </location>
</feature>
<keyword evidence="2" id="KW-0812">Transmembrane</keyword>
<keyword evidence="2" id="KW-1133">Transmembrane helix</keyword>